<feature type="transmembrane region" description="Helical" evidence="2">
    <location>
        <begin position="192"/>
        <end position="213"/>
    </location>
</feature>
<accession>D1A496</accession>
<keyword evidence="4" id="KW-0560">Oxidoreductase</keyword>
<dbReference type="SUPFAM" id="SSF54909">
    <property type="entry name" value="Dimeric alpha+beta barrel"/>
    <property type="match status" value="1"/>
</dbReference>
<dbReference type="GO" id="GO:0004497">
    <property type="term" value="F:monooxygenase activity"/>
    <property type="evidence" value="ECO:0007669"/>
    <property type="project" value="UniProtKB-KW"/>
</dbReference>
<keyword evidence="2" id="KW-0472">Membrane</keyword>
<dbReference type="eggNOG" id="COG1359">
    <property type="taxonomic scope" value="Bacteria"/>
</dbReference>
<dbReference type="AlphaFoldDB" id="D1A496"/>
<reference evidence="4 5" key="1">
    <citation type="journal article" date="2011" name="Stand. Genomic Sci.">
        <title>Complete genome sequence of Thermomonospora curvata type strain (B9).</title>
        <authorList>
            <person name="Chertkov O."/>
            <person name="Sikorski J."/>
            <person name="Nolan M."/>
            <person name="Lapidus A."/>
            <person name="Lucas S."/>
            <person name="Del Rio T.G."/>
            <person name="Tice H."/>
            <person name="Cheng J.F."/>
            <person name="Goodwin L."/>
            <person name="Pitluck S."/>
            <person name="Liolios K."/>
            <person name="Ivanova N."/>
            <person name="Mavromatis K."/>
            <person name="Mikhailova N."/>
            <person name="Ovchinnikova G."/>
            <person name="Pati A."/>
            <person name="Chen A."/>
            <person name="Palaniappan K."/>
            <person name="Djao O.D."/>
            <person name="Land M."/>
            <person name="Hauser L."/>
            <person name="Chang Y.J."/>
            <person name="Jeffries C.D."/>
            <person name="Brettin T."/>
            <person name="Han C."/>
            <person name="Detter J.C."/>
            <person name="Rohde M."/>
            <person name="Goker M."/>
            <person name="Woyke T."/>
            <person name="Bristow J."/>
            <person name="Eisen J.A."/>
            <person name="Markowitz V."/>
            <person name="Hugenholtz P."/>
            <person name="Klenk H.P."/>
            <person name="Kyrpides N.C."/>
        </authorList>
    </citation>
    <scope>NUCLEOTIDE SEQUENCE [LARGE SCALE GENOMIC DNA]</scope>
    <source>
        <strain evidence="5">ATCC 19995 / DSM 43183 / JCM 3096 / KCTC 9072 / NBRC 15933 / NCIMB 10081 / Henssen B9</strain>
    </source>
</reference>
<dbReference type="STRING" id="471852.Tcur_4443"/>
<feature type="compositionally biased region" description="Basic and acidic residues" evidence="1">
    <location>
        <begin position="264"/>
        <end position="273"/>
    </location>
</feature>
<gene>
    <name evidence="4" type="ordered locus">Tcur_4443</name>
</gene>
<feature type="region of interest" description="Disordered" evidence="1">
    <location>
        <begin position="221"/>
        <end position="273"/>
    </location>
</feature>
<dbReference type="Gene3D" id="3.30.70.100">
    <property type="match status" value="1"/>
</dbReference>
<organism evidence="4 5">
    <name type="scientific">Thermomonospora curvata (strain ATCC 19995 / DSM 43183 / JCM 3096 / KCTC 9072 / NBRC 15933 / NCIMB 10081 / Henssen B9)</name>
    <dbReference type="NCBI Taxonomy" id="471852"/>
    <lineage>
        <taxon>Bacteria</taxon>
        <taxon>Bacillati</taxon>
        <taxon>Actinomycetota</taxon>
        <taxon>Actinomycetes</taxon>
        <taxon>Streptosporangiales</taxon>
        <taxon>Thermomonosporaceae</taxon>
        <taxon>Thermomonospora</taxon>
    </lineage>
</organism>
<dbReference type="EMBL" id="CP001738">
    <property type="protein sequence ID" value="ACY99970.1"/>
    <property type="molecule type" value="Genomic_DNA"/>
</dbReference>
<feature type="domain" description="ABM" evidence="3">
    <location>
        <begin position="338"/>
        <end position="409"/>
    </location>
</feature>
<feature type="compositionally biased region" description="Pro residues" evidence="1">
    <location>
        <begin position="321"/>
        <end position="330"/>
    </location>
</feature>
<evidence type="ECO:0000256" key="1">
    <source>
        <dbReference type="SAM" id="MobiDB-lite"/>
    </source>
</evidence>
<dbReference type="InterPro" id="IPR007138">
    <property type="entry name" value="ABM_dom"/>
</dbReference>
<feature type="compositionally biased region" description="Basic and acidic residues" evidence="1">
    <location>
        <begin position="234"/>
        <end position="256"/>
    </location>
</feature>
<feature type="transmembrane region" description="Helical" evidence="2">
    <location>
        <begin position="94"/>
        <end position="113"/>
    </location>
</feature>
<sequence length="442" mass="47090">MLQGIPALLATLGALAATGLLIQSARRERLPYLIAWCLALGGVSVALIGMTLGFLLGFRGLLFRLMEVGGALLAPVWLALGMAVLITRVMQLRFASWLLGISYTVVAVVILLLDPLKGSFTRSLPNPGRHYDTLPLVLIDLAHGVAVLSLVACLAMLALRAAKQDGEAYALLMPVALVALAEVLVICGTRGFLPGFLAALALAGAAGLVWYGVGRLPSPAEQGGDGYDEYGDGYGDHEHAEPGYEMHTGYDDHDAGQEYQGGYDDQHYDDQHYGEQPYDEQAYAAAPVDPAATQVQPPGGHPPVPPQPSGGRVPTGERPLPGEPPVPPPASPLCGRITVYTLADGAGEAFDRLAAEAIRAARRQEPDTLVFACHEVTGAPSQRIVYQLFRDQTAFADHQRLPHVQRFLAESRPYVTATNVIELNLTAAKIVPLSSLTAQDRS</sequence>
<evidence type="ECO:0000256" key="2">
    <source>
        <dbReference type="SAM" id="Phobius"/>
    </source>
</evidence>
<feature type="transmembrane region" description="Helical" evidence="2">
    <location>
        <begin position="169"/>
        <end position="186"/>
    </location>
</feature>
<protein>
    <submittedName>
        <fullName evidence="4">Antibiotic biosynthesis monooxygenase</fullName>
    </submittedName>
</protein>
<feature type="compositionally biased region" description="Pro residues" evidence="1">
    <location>
        <begin position="299"/>
        <end position="308"/>
    </location>
</feature>
<evidence type="ECO:0000259" key="3">
    <source>
        <dbReference type="Pfam" id="PF03992"/>
    </source>
</evidence>
<feature type="transmembrane region" description="Helical" evidence="2">
    <location>
        <begin position="32"/>
        <end position="56"/>
    </location>
</feature>
<name>D1A496_THECD</name>
<evidence type="ECO:0000313" key="4">
    <source>
        <dbReference type="EMBL" id="ACY99970.1"/>
    </source>
</evidence>
<dbReference type="KEGG" id="tcu:Tcur_4443"/>
<dbReference type="RefSeq" id="WP_012854753.1">
    <property type="nucleotide sequence ID" value="NC_013510.1"/>
</dbReference>
<keyword evidence="2" id="KW-0812">Transmembrane</keyword>
<dbReference type="InterPro" id="IPR011008">
    <property type="entry name" value="Dimeric_a/b-barrel"/>
</dbReference>
<evidence type="ECO:0000313" key="5">
    <source>
        <dbReference type="Proteomes" id="UP000001918"/>
    </source>
</evidence>
<feature type="transmembrane region" description="Helical" evidence="2">
    <location>
        <begin position="133"/>
        <end position="157"/>
    </location>
</feature>
<dbReference type="Proteomes" id="UP000001918">
    <property type="component" value="Chromosome"/>
</dbReference>
<dbReference type="OrthoDB" id="3695636at2"/>
<proteinExistence type="predicted"/>
<feature type="transmembrane region" description="Helical" evidence="2">
    <location>
        <begin position="6"/>
        <end position="25"/>
    </location>
</feature>
<keyword evidence="2" id="KW-1133">Transmembrane helix</keyword>
<keyword evidence="5" id="KW-1185">Reference proteome</keyword>
<feature type="transmembrane region" description="Helical" evidence="2">
    <location>
        <begin position="68"/>
        <end position="87"/>
    </location>
</feature>
<dbReference type="Pfam" id="PF03992">
    <property type="entry name" value="ABM"/>
    <property type="match status" value="1"/>
</dbReference>
<keyword evidence="4" id="KW-0503">Monooxygenase</keyword>
<dbReference type="HOGENOM" id="CLU_662106_0_0_11"/>
<feature type="region of interest" description="Disordered" evidence="1">
    <location>
        <begin position="291"/>
        <end position="330"/>
    </location>
</feature>